<dbReference type="Proteomes" id="UP000488506">
    <property type="component" value="Unassembled WGS sequence"/>
</dbReference>
<dbReference type="EC" id="4.1.99.22" evidence="2"/>
<dbReference type="GO" id="GO:0046872">
    <property type="term" value="F:metal ion binding"/>
    <property type="evidence" value="ECO:0007669"/>
    <property type="project" value="UniProtKB-KW"/>
</dbReference>
<name>A0A833KZV1_UNCSA</name>
<dbReference type="EMBL" id="WPAF01000034">
    <property type="protein sequence ID" value="KAF0133125.1"/>
    <property type="molecule type" value="Genomic_DNA"/>
</dbReference>
<evidence type="ECO:0000256" key="1">
    <source>
        <dbReference type="ARBA" id="ARBA00001966"/>
    </source>
</evidence>
<keyword evidence="4" id="KW-0949">S-adenosyl-L-methionine</keyword>
<evidence type="ECO:0000256" key="8">
    <source>
        <dbReference type="ARBA" id="ARBA00023014"/>
    </source>
</evidence>
<evidence type="ECO:0000313" key="14">
    <source>
        <dbReference type="Proteomes" id="UP000488506"/>
    </source>
</evidence>
<keyword evidence="7" id="KW-0408">Iron</keyword>
<evidence type="ECO:0000256" key="7">
    <source>
        <dbReference type="ARBA" id="ARBA00023004"/>
    </source>
</evidence>
<protein>
    <recommendedName>
        <fullName evidence="2">GTP 3',8-cyclase</fullName>
        <ecNumber evidence="2">4.1.99.22</ecNumber>
    </recommendedName>
</protein>
<dbReference type="InterPro" id="IPR010505">
    <property type="entry name" value="MoaA_twitch"/>
</dbReference>
<gene>
    <name evidence="13" type="ORF">FD145_1429</name>
</gene>
<dbReference type="CDD" id="cd01335">
    <property type="entry name" value="Radical_SAM"/>
    <property type="match status" value="1"/>
</dbReference>
<keyword evidence="9" id="KW-0342">GTP-binding</keyword>
<dbReference type="InterPro" id="IPR000385">
    <property type="entry name" value="MoaA_NifB_PqqE_Fe-S-bd_CS"/>
</dbReference>
<accession>A0A833KZV1</accession>
<dbReference type="AlphaFoldDB" id="A0A833KZV1"/>
<dbReference type="GO" id="GO:0051539">
    <property type="term" value="F:4 iron, 4 sulfur cluster binding"/>
    <property type="evidence" value="ECO:0007669"/>
    <property type="project" value="UniProtKB-KW"/>
</dbReference>
<dbReference type="Pfam" id="PF04055">
    <property type="entry name" value="Radical_SAM"/>
    <property type="match status" value="1"/>
</dbReference>
<dbReference type="GO" id="GO:0005525">
    <property type="term" value="F:GTP binding"/>
    <property type="evidence" value="ECO:0007669"/>
    <property type="project" value="UniProtKB-KW"/>
</dbReference>
<keyword evidence="6" id="KW-0547">Nucleotide-binding</keyword>
<dbReference type="InterPro" id="IPR006638">
    <property type="entry name" value="Elp3/MiaA/NifB-like_rSAM"/>
</dbReference>
<dbReference type="SFLD" id="SFLDG01067">
    <property type="entry name" value="SPASM/twitch_domain_containing"/>
    <property type="match status" value="1"/>
</dbReference>
<dbReference type="SFLD" id="SFLDG01386">
    <property type="entry name" value="main_SPASM_domain-containing"/>
    <property type="match status" value="1"/>
</dbReference>
<dbReference type="Gene3D" id="3.20.20.70">
    <property type="entry name" value="Aldolase class I"/>
    <property type="match status" value="1"/>
</dbReference>
<dbReference type="PANTHER" id="PTHR22960:SF0">
    <property type="entry name" value="MOLYBDENUM COFACTOR BIOSYNTHESIS PROTEIN 1"/>
    <property type="match status" value="1"/>
</dbReference>
<dbReference type="GO" id="GO:0061798">
    <property type="term" value="F:GTP 3',8'-cyclase activity"/>
    <property type="evidence" value="ECO:0007669"/>
    <property type="project" value="UniProtKB-EC"/>
</dbReference>
<dbReference type="InterPro" id="IPR058240">
    <property type="entry name" value="rSAM_sf"/>
</dbReference>
<keyword evidence="8" id="KW-0411">Iron-sulfur</keyword>
<comment type="caution">
    <text evidence="13">The sequence shown here is derived from an EMBL/GenBank/DDBJ whole genome shotgun (WGS) entry which is preliminary data.</text>
</comment>
<evidence type="ECO:0000256" key="6">
    <source>
        <dbReference type="ARBA" id="ARBA00022741"/>
    </source>
</evidence>
<dbReference type="PROSITE" id="PS01305">
    <property type="entry name" value="MOAA_NIFB_PQQE"/>
    <property type="match status" value="1"/>
</dbReference>
<evidence type="ECO:0000256" key="10">
    <source>
        <dbReference type="ARBA" id="ARBA00023150"/>
    </source>
</evidence>
<dbReference type="GO" id="GO:0006777">
    <property type="term" value="P:Mo-molybdopterin cofactor biosynthetic process"/>
    <property type="evidence" value="ECO:0007669"/>
    <property type="project" value="UniProtKB-KW"/>
</dbReference>
<proteinExistence type="predicted"/>
<dbReference type="PANTHER" id="PTHR22960">
    <property type="entry name" value="MOLYBDOPTERIN COFACTOR SYNTHESIS PROTEIN A"/>
    <property type="match status" value="1"/>
</dbReference>
<keyword evidence="5" id="KW-0479">Metal-binding</keyword>
<comment type="catalytic activity">
    <reaction evidence="11">
        <text>GTP + AH2 + S-adenosyl-L-methionine = (8S)-3',8-cyclo-7,8-dihydroguanosine 5'-triphosphate + 5'-deoxyadenosine + L-methionine + A + H(+)</text>
        <dbReference type="Rhea" id="RHEA:49576"/>
        <dbReference type="ChEBI" id="CHEBI:13193"/>
        <dbReference type="ChEBI" id="CHEBI:15378"/>
        <dbReference type="ChEBI" id="CHEBI:17319"/>
        <dbReference type="ChEBI" id="CHEBI:17499"/>
        <dbReference type="ChEBI" id="CHEBI:37565"/>
        <dbReference type="ChEBI" id="CHEBI:57844"/>
        <dbReference type="ChEBI" id="CHEBI:59789"/>
        <dbReference type="ChEBI" id="CHEBI:131766"/>
        <dbReference type="EC" id="4.1.99.22"/>
    </reaction>
</comment>
<dbReference type="InterPro" id="IPR050105">
    <property type="entry name" value="MoCo_biosynth_MoaA/MoaC"/>
</dbReference>
<dbReference type="InterPro" id="IPR007197">
    <property type="entry name" value="rSAM"/>
</dbReference>
<evidence type="ECO:0000256" key="2">
    <source>
        <dbReference type="ARBA" id="ARBA00012167"/>
    </source>
</evidence>
<evidence type="ECO:0000256" key="9">
    <source>
        <dbReference type="ARBA" id="ARBA00023134"/>
    </source>
</evidence>
<organism evidence="13 14">
    <name type="scientific">Candidatus Saganbacteria bacterium</name>
    <dbReference type="NCBI Taxonomy" id="2575572"/>
    <lineage>
        <taxon>Bacteria</taxon>
        <taxon>Bacillati</taxon>
        <taxon>Saganbacteria</taxon>
    </lineage>
</organism>
<dbReference type="SUPFAM" id="SSF102114">
    <property type="entry name" value="Radical SAM enzymes"/>
    <property type="match status" value="1"/>
</dbReference>
<dbReference type="PROSITE" id="PS51918">
    <property type="entry name" value="RADICAL_SAM"/>
    <property type="match status" value="1"/>
</dbReference>
<keyword evidence="10" id="KW-0501">Molybdenum cofactor biosynthesis</keyword>
<evidence type="ECO:0000256" key="4">
    <source>
        <dbReference type="ARBA" id="ARBA00022691"/>
    </source>
</evidence>
<comment type="cofactor">
    <cofactor evidence="1">
        <name>[4Fe-4S] cluster</name>
        <dbReference type="ChEBI" id="CHEBI:49883"/>
    </cofactor>
</comment>
<dbReference type="SMART" id="SM00729">
    <property type="entry name" value="Elp3"/>
    <property type="match status" value="1"/>
</dbReference>
<sequence length="266" mass="29932">MLDRFKREIYYLRISVIDRCNLRCTYCMPPEGIKLKEHKDILSFEEIEEVVKSAVKLGFYKFRLTGGEPLIRKGIIDLVKRLAKIDGVKTLSMTTNGTLLSQYAEELKKAGLSRLNISLDSLNEKRYSEITRGGNLLDALSGIKAAKDAGFENTKLNVVLVDGFNVDEKGKIKLFADKNKLKVRFIKKMDLKSGDYYGVEGGEGGNCSICNRLRLTADGKIKSCLFSDLEFDIRKEGIENAIVKAIENKPEKGYKSLKREMIQIGG</sequence>
<evidence type="ECO:0000256" key="11">
    <source>
        <dbReference type="ARBA" id="ARBA00048697"/>
    </source>
</evidence>
<feature type="domain" description="Radical SAM core" evidence="12">
    <location>
        <begin position="4"/>
        <end position="225"/>
    </location>
</feature>
<dbReference type="CDD" id="cd21117">
    <property type="entry name" value="Twitch_MoaA"/>
    <property type="match status" value="1"/>
</dbReference>
<evidence type="ECO:0000256" key="3">
    <source>
        <dbReference type="ARBA" id="ARBA00022485"/>
    </source>
</evidence>
<keyword evidence="3" id="KW-0004">4Fe-4S</keyword>
<dbReference type="GO" id="GO:0061799">
    <property type="term" value="F:cyclic pyranopterin monophosphate synthase activity"/>
    <property type="evidence" value="ECO:0007669"/>
    <property type="project" value="TreeGrafter"/>
</dbReference>
<evidence type="ECO:0000259" key="12">
    <source>
        <dbReference type="PROSITE" id="PS51918"/>
    </source>
</evidence>
<dbReference type="SFLD" id="SFLDS00029">
    <property type="entry name" value="Radical_SAM"/>
    <property type="match status" value="1"/>
</dbReference>
<evidence type="ECO:0000256" key="5">
    <source>
        <dbReference type="ARBA" id="ARBA00022723"/>
    </source>
</evidence>
<evidence type="ECO:0000313" key="13">
    <source>
        <dbReference type="EMBL" id="KAF0133125.1"/>
    </source>
</evidence>
<dbReference type="InterPro" id="IPR013785">
    <property type="entry name" value="Aldolase_TIM"/>
</dbReference>
<reference evidence="13 14" key="1">
    <citation type="submission" date="2019-12" db="EMBL/GenBank/DDBJ databases">
        <authorList>
            <person name="Wolfe R."/>
            <person name="Danczak R."/>
            <person name="Wilkins M."/>
        </authorList>
    </citation>
    <scope>NUCLEOTIDE SEQUENCE [LARGE SCALE GENOMIC DNA]</scope>
    <source>
        <strain evidence="13">X2_MaxBin.013</strain>
    </source>
</reference>